<dbReference type="Gene3D" id="3.30.390.10">
    <property type="entry name" value="Enolase-like, N-terminal domain"/>
    <property type="match status" value="1"/>
</dbReference>
<protein>
    <recommendedName>
        <fullName evidence="4 5">o-succinylbenzoate synthase</fullName>
        <shortName evidence="4">OSB synthase</shortName>
        <shortName evidence="4">OSBS</shortName>
        <ecNumber evidence="4 5">4.2.1.113</ecNumber>
    </recommendedName>
    <alternativeName>
        <fullName evidence="4">4-(2'-carboxyphenyl)-4-oxybutyric acid synthase</fullName>
    </alternativeName>
    <alternativeName>
        <fullName evidence="4">o-succinylbenzoic acid synthase</fullName>
    </alternativeName>
</protein>
<dbReference type="SFLD" id="SFLDG00180">
    <property type="entry name" value="muconate_cycloisomerase"/>
    <property type="match status" value="1"/>
</dbReference>
<evidence type="ECO:0000256" key="4">
    <source>
        <dbReference type="HAMAP-Rule" id="MF_00470"/>
    </source>
</evidence>
<dbReference type="SFLD" id="SFLDS00001">
    <property type="entry name" value="Enolase"/>
    <property type="match status" value="1"/>
</dbReference>
<dbReference type="InterPro" id="IPR041338">
    <property type="entry name" value="OSBS_N"/>
</dbReference>
<reference evidence="7 8" key="1">
    <citation type="submission" date="2016-11" db="EMBL/GenBank/DDBJ databases">
        <title>Study of marine rhodopsin-containing bacteria.</title>
        <authorList>
            <person name="Yoshizawa S."/>
            <person name="Kumagai Y."/>
            <person name="Kogure K."/>
        </authorList>
    </citation>
    <scope>NUCLEOTIDE SEQUENCE [LARGE SCALE GENOMIC DNA]</scope>
    <source>
        <strain evidence="7 8">SAORIC-28</strain>
    </source>
</reference>
<accession>A0A271J3P5</accession>
<gene>
    <name evidence="4" type="primary">menC</name>
    <name evidence="7" type="ORF">BSZ37_16345</name>
</gene>
<dbReference type="UniPathway" id="UPA00079"/>
<dbReference type="InterPro" id="IPR013342">
    <property type="entry name" value="Mandelate_racemase_C"/>
</dbReference>
<comment type="pathway">
    <text evidence="4">Quinol/quinone metabolism; 1,4-dihydroxy-2-naphthoate biosynthesis; 1,4-dihydroxy-2-naphthoate from chorismate: step 4/7.</text>
</comment>
<dbReference type="SUPFAM" id="SSF51604">
    <property type="entry name" value="Enolase C-terminal domain-like"/>
    <property type="match status" value="1"/>
</dbReference>
<dbReference type="OrthoDB" id="9775391at2"/>
<feature type="domain" description="Mandelate racemase/muconate lactonizing enzyme C-terminal" evidence="6">
    <location>
        <begin position="144"/>
        <end position="239"/>
    </location>
</feature>
<dbReference type="InterPro" id="IPR036849">
    <property type="entry name" value="Enolase-like_C_sf"/>
</dbReference>
<dbReference type="NCBIfam" id="TIGR01927">
    <property type="entry name" value="menC_gam_Gplu"/>
    <property type="match status" value="1"/>
</dbReference>
<dbReference type="EMBL" id="MQWD01000001">
    <property type="protein sequence ID" value="PAP77898.1"/>
    <property type="molecule type" value="Genomic_DNA"/>
</dbReference>
<dbReference type="Pfam" id="PF21508">
    <property type="entry name" value="MenC_N"/>
    <property type="match status" value="1"/>
</dbReference>
<comment type="function">
    <text evidence="4">Converts 2-succinyl-6-hydroxy-2,4-cyclohexadiene-1-carboxylate (SHCHC) to 2-succinylbenzoate (OSB).</text>
</comment>
<proteinExistence type="inferred from homology"/>
<evidence type="ECO:0000256" key="1">
    <source>
        <dbReference type="ARBA" id="ARBA00022723"/>
    </source>
</evidence>
<comment type="pathway">
    <text evidence="4">Quinol/quinone metabolism; menaquinone biosynthesis.</text>
</comment>
<keyword evidence="3 4" id="KW-0456">Lyase</keyword>
<keyword evidence="2 4" id="KW-0460">Magnesium</keyword>
<dbReference type="GO" id="GO:0009063">
    <property type="term" value="P:amino acid catabolic process"/>
    <property type="evidence" value="ECO:0007669"/>
    <property type="project" value="InterPro"/>
</dbReference>
<evidence type="ECO:0000259" key="6">
    <source>
        <dbReference type="SMART" id="SM00922"/>
    </source>
</evidence>
<evidence type="ECO:0000256" key="3">
    <source>
        <dbReference type="ARBA" id="ARBA00023239"/>
    </source>
</evidence>
<keyword evidence="4" id="KW-0474">Menaquinone biosynthesis</keyword>
<comment type="caution">
    <text evidence="7">The sequence shown here is derived from an EMBL/GenBank/DDBJ whole genome shotgun (WGS) entry which is preliminary data.</text>
</comment>
<dbReference type="UniPathway" id="UPA01057">
    <property type="reaction ID" value="UER00165"/>
</dbReference>
<dbReference type="GO" id="GO:0043748">
    <property type="term" value="F:O-succinylbenzoate synthase activity"/>
    <property type="evidence" value="ECO:0007669"/>
    <property type="project" value="UniProtKB-EC"/>
</dbReference>
<dbReference type="GO" id="GO:0000287">
    <property type="term" value="F:magnesium ion binding"/>
    <property type="evidence" value="ECO:0007669"/>
    <property type="project" value="UniProtKB-UniRule"/>
</dbReference>
<feature type="active site" description="Proton donor" evidence="4">
    <location>
        <position position="165"/>
    </location>
</feature>
<dbReference type="PANTHER" id="PTHR42916">
    <property type="entry name" value="2-SUCCINYL-5-ENOLPYRUVYL-6-HYDROXY-3-CYCLOHEXENE-1-CARBOXYLATE SYNTHASE"/>
    <property type="match status" value="1"/>
</dbReference>
<dbReference type="GO" id="GO:0009234">
    <property type="term" value="P:menaquinone biosynthetic process"/>
    <property type="evidence" value="ECO:0007669"/>
    <property type="project" value="UniProtKB-UniRule"/>
</dbReference>
<keyword evidence="1 4" id="KW-0479">Metal-binding</keyword>
<dbReference type="InterPro" id="IPR010196">
    <property type="entry name" value="OSB_synthase_MenC1"/>
</dbReference>
<feature type="binding site" evidence="4">
    <location>
        <position position="243"/>
    </location>
    <ligand>
        <name>Mg(2+)</name>
        <dbReference type="ChEBI" id="CHEBI:18420"/>
    </ligand>
</feature>
<evidence type="ECO:0000256" key="2">
    <source>
        <dbReference type="ARBA" id="ARBA00022842"/>
    </source>
</evidence>
<dbReference type="Proteomes" id="UP000216339">
    <property type="component" value="Unassembled WGS sequence"/>
</dbReference>
<feature type="binding site" evidence="4">
    <location>
        <position position="194"/>
    </location>
    <ligand>
        <name>Mg(2+)</name>
        <dbReference type="ChEBI" id="CHEBI:18420"/>
    </ligand>
</feature>
<comment type="catalytic activity">
    <reaction evidence="4">
        <text>(1R,6R)-6-hydroxy-2-succinyl-cyclohexa-2,4-diene-1-carboxylate = 2-succinylbenzoate + H2O</text>
        <dbReference type="Rhea" id="RHEA:10196"/>
        <dbReference type="ChEBI" id="CHEBI:15377"/>
        <dbReference type="ChEBI" id="CHEBI:18325"/>
        <dbReference type="ChEBI" id="CHEBI:58689"/>
        <dbReference type="EC" id="4.2.1.113"/>
    </reaction>
</comment>
<dbReference type="PROSITE" id="PS00909">
    <property type="entry name" value="MR_MLE_2"/>
    <property type="match status" value="1"/>
</dbReference>
<dbReference type="RefSeq" id="WP_095511570.1">
    <property type="nucleotide sequence ID" value="NZ_MQWD01000001.1"/>
</dbReference>
<dbReference type="Gene3D" id="3.20.20.120">
    <property type="entry name" value="Enolase-like C-terminal domain"/>
    <property type="match status" value="1"/>
</dbReference>
<keyword evidence="8" id="KW-1185">Reference proteome</keyword>
<dbReference type="InterPro" id="IPR018110">
    <property type="entry name" value="Mandel_Rmase/mucon_lact_enz_CS"/>
</dbReference>
<comment type="cofactor">
    <cofactor evidence="4">
        <name>a divalent metal cation</name>
        <dbReference type="ChEBI" id="CHEBI:60240"/>
    </cofactor>
</comment>
<dbReference type="InterPro" id="IPR029065">
    <property type="entry name" value="Enolase_C-like"/>
</dbReference>
<feature type="active site" description="Proton acceptor" evidence="4">
    <location>
        <position position="265"/>
    </location>
</feature>
<evidence type="ECO:0000313" key="8">
    <source>
        <dbReference type="Proteomes" id="UP000216339"/>
    </source>
</evidence>
<evidence type="ECO:0000313" key="7">
    <source>
        <dbReference type="EMBL" id="PAP77898.1"/>
    </source>
</evidence>
<feature type="binding site" evidence="4">
    <location>
        <position position="220"/>
    </location>
    <ligand>
        <name>Mg(2+)</name>
        <dbReference type="ChEBI" id="CHEBI:18420"/>
    </ligand>
</feature>
<sequence>MTIADVRVLPYRLPLAEPVMWNSERREARDGLLFRVESIGGHVGWGDAAPLPGFSRESLAEAESTLRDLGAALVGREIDVGAGLPGGALAAALDAAGLPASVRFAVDLALLDLAALEVGRTPPQVLHPDPAVVLPLNGLVMGTGDAAVESALWLAKAGYVAVKLKVGRQRVAEDVALVRAVDEALPAAVALRLDANRAWSWDEAVAFAEGVDGVVLDYVEEPLAEPERMPELWHDTGLPLALDETLQEPGGGTAIRGWAEAAVLKPTLLGGVARTLALAAAARAAGVRPVLSAAFESGVGLRGIAALAAATGAEPAGLDTYRWLAADVLSPLPFDRARVDMPGLFASPPAVSIP</sequence>
<dbReference type="SUPFAM" id="SSF54826">
    <property type="entry name" value="Enolase N-terminal domain-like"/>
    <property type="match status" value="1"/>
</dbReference>
<dbReference type="PANTHER" id="PTHR42916:SF1">
    <property type="entry name" value="PROTEIN PHYLLO, CHLOROPLASTIC"/>
    <property type="match status" value="1"/>
</dbReference>
<name>A0A271J3P5_9BACT</name>
<dbReference type="EC" id="4.2.1.113" evidence="4 5"/>
<dbReference type="Pfam" id="PF13378">
    <property type="entry name" value="MR_MLE_C"/>
    <property type="match status" value="1"/>
</dbReference>
<dbReference type="SFLD" id="SFLDF00009">
    <property type="entry name" value="o-succinylbenzoate_synthase"/>
    <property type="match status" value="1"/>
</dbReference>
<dbReference type="HAMAP" id="MF_00470">
    <property type="entry name" value="MenC_1"/>
    <property type="match status" value="1"/>
</dbReference>
<dbReference type="AlphaFoldDB" id="A0A271J3P5"/>
<dbReference type="SMART" id="SM00922">
    <property type="entry name" value="MR_MLE"/>
    <property type="match status" value="1"/>
</dbReference>
<evidence type="ECO:0000256" key="5">
    <source>
        <dbReference type="NCBIfam" id="TIGR01927"/>
    </source>
</evidence>
<comment type="similarity">
    <text evidence="4">Belongs to the mandelate racemase/muconate lactonizing enzyme family. MenC type 1 subfamily.</text>
</comment>
<dbReference type="InterPro" id="IPR029017">
    <property type="entry name" value="Enolase-like_N"/>
</dbReference>
<organism evidence="7 8">
    <name type="scientific">Rubrivirga marina</name>
    <dbReference type="NCBI Taxonomy" id="1196024"/>
    <lineage>
        <taxon>Bacteria</taxon>
        <taxon>Pseudomonadati</taxon>
        <taxon>Rhodothermota</taxon>
        <taxon>Rhodothermia</taxon>
        <taxon>Rhodothermales</taxon>
        <taxon>Rubricoccaceae</taxon>
        <taxon>Rubrivirga</taxon>
    </lineage>
</organism>